<dbReference type="Proteomes" id="UP000297737">
    <property type="component" value="Unassembled WGS sequence"/>
</dbReference>
<keyword evidence="10" id="KW-0067">ATP-binding</keyword>
<keyword evidence="9" id="KW-0418">Kinase</keyword>
<comment type="catalytic activity">
    <reaction evidence="1">
        <text>ATP + protein L-histidine = ADP + protein N-phospho-L-histidine.</text>
        <dbReference type="EC" id="2.7.13.3"/>
    </reaction>
</comment>
<dbReference type="GO" id="GO:0005524">
    <property type="term" value="F:ATP binding"/>
    <property type="evidence" value="ECO:0007669"/>
    <property type="project" value="UniProtKB-KW"/>
</dbReference>
<reference evidence="14 15" key="1">
    <citation type="submission" date="2019-02" db="EMBL/GenBank/DDBJ databases">
        <title>Polymorphobacter sp. isolated from the lake at the Tibet of China.</title>
        <authorList>
            <person name="Li A."/>
        </authorList>
    </citation>
    <scope>NUCLEOTIDE SEQUENCE [LARGE SCALE GENOMIC DNA]</scope>
    <source>
        <strain evidence="14 15">DJ1R-1</strain>
    </source>
</reference>
<dbReference type="Gene3D" id="3.30.450.20">
    <property type="entry name" value="PAS domain"/>
    <property type="match status" value="1"/>
</dbReference>
<dbReference type="EC" id="2.7.13.3" evidence="2"/>
<dbReference type="SUPFAM" id="SSF55785">
    <property type="entry name" value="PYP-like sensor domain (PAS domain)"/>
    <property type="match status" value="1"/>
</dbReference>
<name>A0A4Y9EML3_9SPHN</name>
<dbReference type="RefSeq" id="WP_135245665.1">
    <property type="nucleotide sequence ID" value="NZ_SIHO01000002.1"/>
</dbReference>
<dbReference type="AlphaFoldDB" id="A0A4Y9EML3"/>
<comment type="caution">
    <text evidence="14">The sequence shown here is derived from an EMBL/GenBank/DDBJ whole genome shotgun (WGS) entry which is preliminary data.</text>
</comment>
<evidence type="ECO:0000256" key="2">
    <source>
        <dbReference type="ARBA" id="ARBA00012438"/>
    </source>
</evidence>
<evidence type="ECO:0000259" key="12">
    <source>
        <dbReference type="PROSITE" id="PS50112"/>
    </source>
</evidence>
<protein>
    <recommendedName>
        <fullName evidence="2">histidine kinase</fullName>
        <ecNumber evidence="2">2.7.13.3</ecNumber>
    </recommendedName>
</protein>
<dbReference type="NCBIfam" id="TIGR00229">
    <property type="entry name" value="sensory_box"/>
    <property type="match status" value="1"/>
</dbReference>
<evidence type="ECO:0000313" key="15">
    <source>
        <dbReference type="Proteomes" id="UP000297737"/>
    </source>
</evidence>
<keyword evidence="8" id="KW-0547">Nucleotide-binding</keyword>
<dbReference type="Pfam" id="PF08448">
    <property type="entry name" value="PAS_4"/>
    <property type="match status" value="1"/>
</dbReference>
<dbReference type="Gene3D" id="3.30.565.10">
    <property type="entry name" value="Histidine kinase-like ATPase, C-terminal domain"/>
    <property type="match status" value="1"/>
</dbReference>
<dbReference type="InterPro" id="IPR011102">
    <property type="entry name" value="Sig_transdc_His_kinase_HWE"/>
</dbReference>
<evidence type="ECO:0000313" key="14">
    <source>
        <dbReference type="EMBL" id="TFU03073.1"/>
    </source>
</evidence>
<gene>
    <name evidence="14" type="ORF">EUV02_07695</name>
</gene>
<evidence type="ECO:0000256" key="8">
    <source>
        <dbReference type="ARBA" id="ARBA00022741"/>
    </source>
</evidence>
<evidence type="ECO:0000259" key="13">
    <source>
        <dbReference type="PROSITE" id="PS50113"/>
    </source>
</evidence>
<evidence type="ECO:0000256" key="11">
    <source>
        <dbReference type="ARBA" id="ARBA00023026"/>
    </source>
</evidence>
<evidence type="ECO:0000256" key="5">
    <source>
        <dbReference type="ARBA" id="ARBA00022643"/>
    </source>
</evidence>
<dbReference type="CDD" id="cd00130">
    <property type="entry name" value="PAS"/>
    <property type="match status" value="1"/>
</dbReference>
<dbReference type="InterPro" id="IPR035965">
    <property type="entry name" value="PAS-like_dom_sf"/>
</dbReference>
<dbReference type="PANTHER" id="PTHR41523">
    <property type="entry name" value="TWO-COMPONENT SYSTEM SENSOR PROTEIN"/>
    <property type="match status" value="1"/>
</dbReference>
<dbReference type="PROSITE" id="PS50113">
    <property type="entry name" value="PAC"/>
    <property type="match status" value="1"/>
</dbReference>
<dbReference type="OrthoDB" id="9760752at2"/>
<dbReference type="PROSITE" id="PS50112">
    <property type="entry name" value="PAS"/>
    <property type="match status" value="1"/>
</dbReference>
<dbReference type="Pfam" id="PF07536">
    <property type="entry name" value="HWE_HK"/>
    <property type="match status" value="1"/>
</dbReference>
<dbReference type="SMART" id="SM00911">
    <property type="entry name" value="HWE_HK"/>
    <property type="match status" value="1"/>
</dbReference>
<evidence type="ECO:0000256" key="7">
    <source>
        <dbReference type="ARBA" id="ARBA00022737"/>
    </source>
</evidence>
<evidence type="ECO:0000256" key="3">
    <source>
        <dbReference type="ARBA" id="ARBA00022553"/>
    </source>
</evidence>
<dbReference type="InterPro" id="IPR000700">
    <property type="entry name" value="PAS-assoc_C"/>
</dbReference>
<keyword evidence="7" id="KW-0677">Repeat</keyword>
<keyword evidence="6" id="KW-0808">Transferase</keyword>
<accession>A0A4Y9EML3</accession>
<feature type="domain" description="PAC" evidence="13">
    <location>
        <begin position="100"/>
        <end position="151"/>
    </location>
</feature>
<dbReference type="GO" id="GO:0004673">
    <property type="term" value="F:protein histidine kinase activity"/>
    <property type="evidence" value="ECO:0007669"/>
    <property type="project" value="UniProtKB-EC"/>
</dbReference>
<evidence type="ECO:0000256" key="4">
    <source>
        <dbReference type="ARBA" id="ARBA00022630"/>
    </source>
</evidence>
<keyword evidence="11" id="KW-0843">Virulence</keyword>
<keyword evidence="5" id="KW-0288">FMN</keyword>
<proteinExistence type="predicted"/>
<keyword evidence="3" id="KW-0597">Phosphoprotein</keyword>
<dbReference type="InterPro" id="IPR000014">
    <property type="entry name" value="PAS"/>
</dbReference>
<feature type="domain" description="PAS" evidence="12">
    <location>
        <begin position="26"/>
        <end position="74"/>
    </location>
</feature>
<keyword evidence="15" id="KW-1185">Reference proteome</keyword>
<dbReference type="InterPro" id="IPR013656">
    <property type="entry name" value="PAS_4"/>
</dbReference>
<evidence type="ECO:0000256" key="9">
    <source>
        <dbReference type="ARBA" id="ARBA00022777"/>
    </source>
</evidence>
<evidence type="ECO:0000256" key="6">
    <source>
        <dbReference type="ARBA" id="ARBA00022679"/>
    </source>
</evidence>
<evidence type="ECO:0000256" key="1">
    <source>
        <dbReference type="ARBA" id="ARBA00000085"/>
    </source>
</evidence>
<evidence type="ECO:0000256" key="10">
    <source>
        <dbReference type="ARBA" id="ARBA00022840"/>
    </source>
</evidence>
<organism evidence="14 15">
    <name type="scientific">Glacieibacterium arshaanense</name>
    <dbReference type="NCBI Taxonomy" id="2511025"/>
    <lineage>
        <taxon>Bacteria</taxon>
        <taxon>Pseudomonadati</taxon>
        <taxon>Pseudomonadota</taxon>
        <taxon>Alphaproteobacteria</taxon>
        <taxon>Sphingomonadales</taxon>
        <taxon>Sphingosinicellaceae</taxon>
        <taxon>Glacieibacterium</taxon>
    </lineage>
</organism>
<dbReference type="EMBL" id="SIHO01000002">
    <property type="protein sequence ID" value="TFU03073.1"/>
    <property type="molecule type" value="Genomic_DNA"/>
</dbReference>
<sequence>MAEMAHVATLTDAAEFKARQDEAGFNRALLVRIGDATPDMIYAKDLGSRMMFANAAVLANIGRSWDEIRGRSDIEWHDDPVEAAKFVAADARIMATGIGESVEEVLTGPVGPRVFQSAKTPMRDAGGNVIGICGISRDITAEKAAEAQRQLLLAEMNHRVKNSLTAVMAIARQTLRNEASDATAWQGFEARIMAMARANDMLAGDHWAGADIASVVGEALGPHGPVNEGRIHIAGPDVDISAYAVVSLSLALHELATNATKYGALSLPQGRVDISWRLVDGAEAPMLAVDWCETDGPLVQVPHHRGFGTRLIERAFGNNGQRARILFRPQGVQCQLLVALATDGDEGQPEQLSGSALA</sequence>
<dbReference type="PANTHER" id="PTHR41523:SF7">
    <property type="entry name" value="HISTIDINE KINASE"/>
    <property type="match status" value="1"/>
</dbReference>
<keyword evidence="4" id="KW-0285">Flavoprotein</keyword>
<dbReference type="InterPro" id="IPR036890">
    <property type="entry name" value="HATPase_C_sf"/>
</dbReference>